<dbReference type="Gene3D" id="3.40.50.670">
    <property type="match status" value="1"/>
</dbReference>
<evidence type="ECO:0000256" key="4">
    <source>
        <dbReference type="ARBA" id="ARBA00012895"/>
    </source>
</evidence>
<dbReference type="SUPFAM" id="SSF56719">
    <property type="entry name" value="Type II DNA topoisomerase"/>
    <property type="match status" value="1"/>
</dbReference>
<evidence type="ECO:0000256" key="11">
    <source>
        <dbReference type="ARBA" id="ARBA00023235"/>
    </source>
</evidence>
<dbReference type="PROSITE" id="PS00177">
    <property type="entry name" value="TOPOISOMERASE_II"/>
    <property type="match status" value="1"/>
</dbReference>
<dbReference type="Proteomes" id="UP000324974">
    <property type="component" value="Chromosome"/>
</dbReference>
<dbReference type="GO" id="GO:0046872">
    <property type="term" value="F:metal ion binding"/>
    <property type="evidence" value="ECO:0007669"/>
    <property type="project" value="UniProtKB-KW"/>
</dbReference>
<dbReference type="InterPro" id="IPR002288">
    <property type="entry name" value="DNA_gyrase_B_C"/>
</dbReference>
<keyword evidence="11 14" id="KW-0413">Isomerase</keyword>
<dbReference type="Gene3D" id="3.30.230.10">
    <property type="match status" value="1"/>
</dbReference>
<evidence type="ECO:0000256" key="3">
    <source>
        <dbReference type="ARBA" id="ARBA00010708"/>
    </source>
</evidence>
<dbReference type="CDD" id="cd00822">
    <property type="entry name" value="TopoII_Trans_DNA_gyrase"/>
    <property type="match status" value="1"/>
</dbReference>
<proteinExistence type="inferred from homology"/>
<evidence type="ECO:0000256" key="6">
    <source>
        <dbReference type="ARBA" id="ARBA00022741"/>
    </source>
</evidence>
<dbReference type="EMBL" id="CP042425">
    <property type="protein sequence ID" value="QEL16993.1"/>
    <property type="molecule type" value="Genomic_DNA"/>
</dbReference>
<dbReference type="GO" id="GO:0003918">
    <property type="term" value="F:DNA topoisomerase type II (double strand cut, ATP-hydrolyzing) activity"/>
    <property type="evidence" value="ECO:0007669"/>
    <property type="project" value="UniProtKB-EC"/>
</dbReference>
<evidence type="ECO:0000256" key="12">
    <source>
        <dbReference type="SAM" id="MobiDB-lite"/>
    </source>
</evidence>
<keyword evidence="9" id="KW-0799">Topoisomerase</keyword>
<dbReference type="Pfam" id="PF02518">
    <property type="entry name" value="HATPase_c"/>
    <property type="match status" value="1"/>
</dbReference>
<dbReference type="PRINTS" id="PR00418">
    <property type="entry name" value="TPI2FAMILY"/>
</dbReference>
<evidence type="ECO:0000256" key="1">
    <source>
        <dbReference type="ARBA" id="ARBA00000185"/>
    </source>
</evidence>
<keyword evidence="10" id="KW-0238">DNA-binding</keyword>
<dbReference type="PROSITE" id="PS50880">
    <property type="entry name" value="TOPRIM"/>
    <property type="match status" value="1"/>
</dbReference>
<comment type="similarity">
    <text evidence="3">Belongs to the type II topoisomerase GyrB family.</text>
</comment>
<dbReference type="SMART" id="SM00387">
    <property type="entry name" value="HATPase_c"/>
    <property type="match status" value="1"/>
</dbReference>
<evidence type="ECO:0000313" key="15">
    <source>
        <dbReference type="Proteomes" id="UP000324974"/>
    </source>
</evidence>
<name>A0A5C1AFJ6_9BACT</name>
<dbReference type="Gene3D" id="3.30.565.10">
    <property type="entry name" value="Histidine kinase-like ATPase, C-terminal domain"/>
    <property type="match status" value="1"/>
</dbReference>
<evidence type="ECO:0000259" key="13">
    <source>
        <dbReference type="PROSITE" id="PS50880"/>
    </source>
</evidence>
<feature type="region of interest" description="Disordered" evidence="12">
    <location>
        <begin position="399"/>
        <end position="420"/>
    </location>
</feature>
<evidence type="ECO:0000256" key="2">
    <source>
        <dbReference type="ARBA" id="ARBA00001946"/>
    </source>
</evidence>
<evidence type="ECO:0000256" key="10">
    <source>
        <dbReference type="ARBA" id="ARBA00023125"/>
    </source>
</evidence>
<dbReference type="InterPro" id="IPR006171">
    <property type="entry name" value="TOPRIM_dom"/>
</dbReference>
<dbReference type="Pfam" id="PF00986">
    <property type="entry name" value="DNA_gyraseB_C"/>
    <property type="match status" value="1"/>
</dbReference>
<evidence type="ECO:0000313" key="14">
    <source>
        <dbReference type="EMBL" id="QEL16993.1"/>
    </source>
</evidence>
<gene>
    <name evidence="14" type="ORF">PX52LOC_03969</name>
</gene>
<dbReference type="CDD" id="cd16928">
    <property type="entry name" value="HATPase_GyrB-like"/>
    <property type="match status" value="1"/>
</dbReference>
<accession>A0A5C1AFJ6</accession>
<keyword evidence="5" id="KW-0479">Metal-binding</keyword>
<feature type="domain" description="Toprim" evidence="13">
    <location>
        <begin position="430"/>
        <end position="544"/>
    </location>
</feature>
<dbReference type="InterPro" id="IPR018522">
    <property type="entry name" value="TopoIIA_CS"/>
</dbReference>
<dbReference type="OrthoDB" id="9802808at2"/>
<keyword evidence="15" id="KW-1185">Reference proteome</keyword>
<dbReference type="PRINTS" id="PR01159">
    <property type="entry name" value="DNAGYRASEB"/>
</dbReference>
<organism evidence="14 15">
    <name type="scientific">Limnoglobus roseus</name>
    <dbReference type="NCBI Taxonomy" id="2598579"/>
    <lineage>
        <taxon>Bacteria</taxon>
        <taxon>Pseudomonadati</taxon>
        <taxon>Planctomycetota</taxon>
        <taxon>Planctomycetia</taxon>
        <taxon>Gemmatales</taxon>
        <taxon>Gemmataceae</taxon>
        <taxon>Limnoglobus</taxon>
    </lineage>
</organism>
<dbReference type="GO" id="GO:0003677">
    <property type="term" value="F:DNA binding"/>
    <property type="evidence" value="ECO:0007669"/>
    <property type="project" value="UniProtKB-KW"/>
</dbReference>
<dbReference type="InterPro" id="IPR013506">
    <property type="entry name" value="Topo_IIA_bsu_dom2"/>
</dbReference>
<dbReference type="InterPro" id="IPR001241">
    <property type="entry name" value="Topo_IIA"/>
</dbReference>
<dbReference type="PANTHER" id="PTHR45866">
    <property type="entry name" value="DNA GYRASE/TOPOISOMERASE SUBUNIT B"/>
    <property type="match status" value="1"/>
</dbReference>
<keyword evidence="8" id="KW-0460">Magnesium</keyword>
<dbReference type="InterPro" id="IPR000565">
    <property type="entry name" value="Topo_IIA_B"/>
</dbReference>
<dbReference type="AlphaFoldDB" id="A0A5C1AFJ6"/>
<dbReference type="InterPro" id="IPR014721">
    <property type="entry name" value="Ribsml_uS5_D2-typ_fold_subgr"/>
</dbReference>
<dbReference type="GO" id="GO:0006265">
    <property type="term" value="P:DNA topological change"/>
    <property type="evidence" value="ECO:0007669"/>
    <property type="project" value="InterPro"/>
</dbReference>
<dbReference type="PANTHER" id="PTHR45866:SF1">
    <property type="entry name" value="DNA GYRASE SUBUNIT B, MITOCHONDRIAL"/>
    <property type="match status" value="1"/>
</dbReference>
<dbReference type="Pfam" id="PF00204">
    <property type="entry name" value="DNA_gyraseB"/>
    <property type="match status" value="1"/>
</dbReference>
<evidence type="ECO:0000256" key="8">
    <source>
        <dbReference type="ARBA" id="ARBA00022842"/>
    </source>
</evidence>
<dbReference type="SUPFAM" id="SSF55874">
    <property type="entry name" value="ATPase domain of HSP90 chaperone/DNA topoisomerase II/histidine kinase"/>
    <property type="match status" value="1"/>
</dbReference>
<protein>
    <recommendedName>
        <fullName evidence="4">DNA topoisomerase (ATP-hydrolyzing)</fullName>
        <ecNumber evidence="4">5.6.2.2</ecNumber>
    </recommendedName>
</protein>
<sequence length="648" mass="71529">MSALPIPKPKYTASENIQVLEGLEPVRVRPSMYIGSTDSKGLHHLVWEIVDNCVDEYINGYADHIAVTLHKGGDSITVQDNGRGIPVDNHPKFKISGLELVLTKLHAGGKFDNKDSNYFYSGGLHGVGASVVNALSKKLVATVRRDGYEYAQKFAKGIPQGKLEKLGPFRGHGTIIHFQPDDTIFRNTHFDADVIRQRLEDMTYIHSGLTIAFKNEITGESVELSNPAGLPAFLTKLVTDAQKPAVGTTSFHANRKTGERMEVALQWTQSTDETFRSYVNGIRTAAGGTHENGLKAAIRKAINNYIETHDEAKKTTKSVKITAEDIREGVVAIVSVFVQEPQFQGQTKEKLNNPELESSVDGFVRPALEAWLNNNKSAADEIIYRIFLSAQAREASREAAKEVKRKAPGSRRGSLPGKLADCKSGDLGDSELFIVEGDSAGGSAKQGRNNKTQAVLPLRGKILNGEDLTTGKVLQNQELGDLVNAIGTGAGDKFHYEGLRYGKIILLMDADADGCHIATLMLDFFFRHTPELIRKGHVFIAQPPLYRIDVGKETFWAKDDEHKEEILAGLRANAKYDITRFKGLGEMPFRVLAQTTLDPRSRKLLKVEISENLEAHNTFKDLLGKDAEPRYEFIMHKADQAVADELDV</sequence>
<keyword evidence="6" id="KW-0547">Nucleotide-binding</keyword>
<keyword evidence="7" id="KW-0067">ATP-binding</keyword>
<dbReference type="NCBIfam" id="NF004189">
    <property type="entry name" value="PRK05644.1"/>
    <property type="match status" value="1"/>
</dbReference>
<dbReference type="InterPro" id="IPR020568">
    <property type="entry name" value="Ribosomal_Su5_D2-typ_SF"/>
</dbReference>
<dbReference type="EC" id="5.6.2.2" evidence="4"/>
<dbReference type="InterPro" id="IPR036890">
    <property type="entry name" value="HATPase_C_sf"/>
</dbReference>
<dbReference type="InterPro" id="IPR013760">
    <property type="entry name" value="Topo_IIA-like_dom_sf"/>
</dbReference>
<dbReference type="InterPro" id="IPR003594">
    <property type="entry name" value="HATPase_dom"/>
</dbReference>
<evidence type="ECO:0000256" key="7">
    <source>
        <dbReference type="ARBA" id="ARBA00022840"/>
    </source>
</evidence>
<comment type="catalytic activity">
    <reaction evidence="1">
        <text>ATP-dependent breakage, passage and rejoining of double-stranded DNA.</text>
        <dbReference type="EC" id="5.6.2.2"/>
    </reaction>
</comment>
<dbReference type="InterPro" id="IPR013759">
    <property type="entry name" value="Topo_IIA_B_C"/>
</dbReference>
<dbReference type="SUPFAM" id="SSF54211">
    <property type="entry name" value="Ribosomal protein S5 domain 2-like"/>
    <property type="match status" value="1"/>
</dbReference>
<reference evidence="15" key="1">
    <citation type="submission" date="2019-08" db="EMBL/GenBank/DDBJ databases">
        <title>Limnoglobus roseus gen. nov., sp. nov., a novel freshwater planctomycete with a giant genome from the family Gemmataceae.</title>
        <authorList>
            <person name="Kulichevskaya I.S."/>
            <person name="Naumoff D.G."/>
            <person name="Miroshnikov K."/>
            <person name="Ivanova A."/>
            <person name="Philippov D.A."/>
            <person name="Hakobyan A."/>
            <person name="Rijpstra I.C."/>
            <person name="Sinninghe Damste J.S."/>
            <person name="Liesack W."/>
            <person name="Dedysh S.N."/>
        </authorList>
    </citation>
    <scope>NUCLEOTIDE SEQUENCE [LARGE SCALE GENOMIC DNA]</scope>
    <source>
        <strain evidence="15">PX52</strain>
    </source>
</reference>
<dbReference type="SMART" id="SM00433">
    <property type="entry name" value="TOP2c"/>
    <property type="match status" value="1"/>
</dbReference>
<dbReference type="KEGG" id="lrs:PX52LOC_03969"/>
<evidence type="ECO:0000256" key="9">
    <source>
        <dbReference type="ARBA" id="ARBA00023029"/>
    </source>
</evidence>
<evidence type="ECO:0000256" key="5">
    <source>
        <dbReference type="ARBA" id="ARBA00022723"/>
    </source>
</evidence>
<dbReference type="Pfam" id="PF01751">
    <property type="entry name" value="Toprim"/>
    <property type="match status" value="1"/>
</dbReference>
<dbReference type="GO" id="GO:0005524">
    <property type="term" value="F:ATP binding"/>
    <property type="evidence" value="ECO:0007669"/>
    <property type="project" value="UniProtKB-KW"/>
</dbReference>
<dbReference type="RefSeq" id="WP_149111654.1">
    <property type="nucleotide sequence ID" value="NZ_CP042425.1"/>
</dbReference>
<comment type="cofactor">
    <cofactor evidence="2">
        <name>Mg(2+)</name>
        <dbReference type="ChEBI" id="CHEBI:18420"/>
    </cofactor>
</comment>